<feature type="compositionally biased region" description="Basic residues" evidence="1">
    <location>
        <begin position="295"/>
        <end position="304"/>
    </location>
</feature>
<feature type="compositionally biased region" description="Basic and acidic residues" evidence="1">
    <location>
        <begin position="7"/>
        <end position="16"/>
    </location>
</feature>
<dbReference type="AlphaFoldDB" id="A0A0C6F973"/>
<feature type="region of interest" description="Disordered" evidence="1">
    <location>
        <begin position="1"/>
        <end position="510"/>
    </location>
</feature>
<feature type="compositionally biased region" description="Basic residues" evidence="1">
    <location>
        <begin position="67"/>
        <end position="77"/>
    </location>
</feature>
<feature type="compositionally biased region" description="Gly residues" evidence="1">
    <location>
        <begin position="417"/>
        <end position="431"/>
    </location>
</feature>
<feature type="compositionally biased region" description="Low complexity" evidence="1">
    <location>
        <begin position="33"/>
        <end position="43"/>
    </location>
</feature>
<dbReference type="InterPro" id="IPR007459">
    <property type="entry name" value="DNA_pol3_chi"/>
</dbReference>
<feature type="compositionally biased region" description="Basic and acidic residues" evidence="1">
    <location>
        <begin position="105"/>
        <end position="114"/>
    </location>
</feature>
<dbReference type="GO" id="GO:0003677">
    <property type="term" value="F:DNA binding"/>
    <property type="evidence" value="ECO:0007669"/>
    <property type="project" value="InterPro"/>
</dbReference>
<dbReference type="KEGG" id="maqu:Maq22A_c08400"/>
<dbReference type="PANTHER" id="PTHR38767:SF1">
    <property type="entry name" value="DNA POLYMERASE III SUBUNIT CHI"/>
    <property type="match status" value="1"/>
</dbReference>
<feature type="compositionally biased region" description="Basic residues" evidence="1">
    <location>
        <begin position="444"/>
        <end position="456"/>
    </location>
</feature>
<dbReference type="GO" id="GO:0006260">
    <property type="term" value="P:DNA replication"/>
    <property type="evidence" value="ECO:0007669"/>
    <property type="project" value="InterPro"/>
</dbReference>
<dbReference type="PANTHER" id="PTHR38767">
    <property type="entry name" value="DNA POLYMERASE III SUBUNIT CHI"/>
    <property type="match status" value="1"/>
</dbReference>
<sequence length="755" mass="83251">MACPGRRGAERRRFREAAGAPHPGRHQGRPALSAGRGRSPAGPRRARPLARQPTGRPSRSGRGQRPGAHRPRRRRRRPDPGDGGKPGRPRLRPSRPAGPGRRALRRDAAADRPAARCRRRGPGRRQGSPRPRHKPGRRPRRPRHRPRPRSRGDRGRDRRRAVLAGPARDPARPRRRGIRRPRLPGRCPPVPRGRGRRGAGARRAPFRRARDPAGAGGRWLHAGACPRRPGLPARRRFRRVPDGRQDPGPAPALGPGGGGLRARARADPAPRRDRLAQHHPARPVGQPAAGDHRRLLGRPRRGRRDHGPALHGGARPARRLRPPLRPQHPARPPRRGQPLARRRSGRRRRRLRDLDGGSLHRGLGAVPGDRAGRRDRREPALRRPGDPPRGPSQDPRRRPRHPPPADHRNERVPGPARGAGGGAGPGPGGRPRAGRGAALAAPRRALRGPARRLRRGARPDRAAPAGLPRQSRAVERLQHPRHLRPQRLRGRRHRGGDERGFCGSRRHGGGLPAIRHARRLPVLVGRDLYRAGGRRRRGAAGGGRRYALPRRQAGRAGGGLAGRGRRPRPPCRLRSGEAPGPGAGSGLSIVPRAGAAGPGVPYLMSVTEILFYHMQRQPLEAVLPSLLEKSLERQWRVAIQATSEERLQALDDHLWIFSEESFLPHGTDRDPDCATQPVVLTLRDANPNAASIRFLVEGAPLPDDAAEYQRICILFDGTDQDALLRAREQWRTAKEAGHAVAYWQQDEGGRWQKKA</sequence>
<dbReference type="Pfam" id="PF04364">
    <property type="entry name" value="DNA_pol3_chi"/>
    <property type="match status" value="1"/>
</dbReference>
<dbReference type="GO" id="GO:0003887">
    <property type="term" value="F:DNA-directed DNA polymerase activity"/>
    <property type="evidence" value="ECO:0007669"/>
    <property type="project" value="InterPro"/>
</dbReference>
<dbReference type="InterPro" id="IPR036768">
    <property type="entry name" value="PolIII_chi_sf"/>
</dbReference>
<feature type="compositionally biased region" description="Low complexity" evidence="1">
    <location>
        <begin position="434"/>
        <end position="443"/>
    </location>
</feature>
<dbReference type="PATRIC" id="fig|270351.10.peg.1604"/>
<feature type="compositionally biased region" description="Low complexity" evidence="1">
    <location>
        <begin position="356"/>
        <end position="369"/>
    </location>
</feature>
<evidence type="ECO:0000256" key="1">
    <source>
        <dbReference type="SAM" id="MobiDB-lite"/>
    </source>
</evidence>
<feature type="compositionally biased region" description="Basic residues" evidence="1">
    <location>
        <begin position="130"/>
        <end position="149"/>
    </location>
</feature>
<feature type="compositionally biased region" description="Basic and acidic residues" evidence="1">
    <location>
        <begin position="370"/>
        <end position="386"/>
    </location>
</feature>
<reference evidence="2 3" key="1">
    <citation type="journal article" date="2015" name="Genome Announc.">
        <title>Complete Genome Sequence of Methylobacterium aquaticum Strain 22A, Isolated from Racomitrium japonicum Moss.</title>
        <authorList>
            <person name="Tani A."/>
            <person name="Ogura Y."/>
            <person name="Hayashi T."/>
            <person name="Kimbara K."/>
        </authorList>
    </citation>
    <scope>NUCLEOTIDE SEQUENCE [LARGE SCALE GENOMIC DNA]</scope>
    <source>
        <strain evidence="2 3">MA-22A</strain>
    </source>
</reference>
<feature type="compositionally biased region" description="Basic and acidic residues" evidence="1">
    <location>
        <begin position="264"/>
        <end position="276"/>
    </location>
</feature>
<protein>
    <submittedName>
        <fullName evidence="2">DNA polymerase III subunit chi</fullName>
    </submittedName>
</protein>
<organism evidence="2 3">
    <name type="scientific">Methylobacterium aquaticum</name>
    <dbReference type="NCBI Taxonomy" id="270351"/>
    <lineage>
        <taxon>Bacteria</taxon>
        <taxon>Pseudomonadati</taxon>
        <taxon>Pseudomonadota</taxon>
        <taxon>Alphaproteobacteria</taxon>
        <taxon>Hyphomicrobiales</taxon>
        <taxon>Methylobacteriaceae</taxon>
        <taxon>Methylobacterium</taxon>
    </lineage>
</organism>
<gene>
    <name evidence="2" type="primary">holC</name>
    <name evidence="2" type="ORF">Maq22A_c08400</name>
</gene>
<feature type="region of interest" description="Disordered" evidence="1">
    <location>
        <begin position="534"/>
        <end position="585"/>
    </location>
</feature>
<evidence type="ECO:0000313" key="2">
    <source>
        <dbReference type="EMBL" id="BAQ44988.1"/>
    </source>
</evidence>
<dbReference type="STRING" id="270351.Maq22A_c08400"/>
<name>A0A0C6F973_9HYPH</name>
<dbReference type="Gene3D" id="3.40.50.10110">
    <property type="entry name" value="DNA polymerase III subunit chi"/>
    <property type="match status" value="1"/>
</dbReference>
<evidence type="ECO:0000313" key="3">
    <source>
        <dbReference type="Proteomes" id="UP000061432"/>
    </source>
</evidence>
<reference evidence="3" key="2">
    <citation type="submission" date="2015-01" db="EMBL/GenBank/DDBJ databases">
        <title>Complete genome sequence of Methylobacterium aquaticum strain 22A.</title>
        <authorList>
            <person name="Tani A."/>
            <person name="Ogura Y."/>
            <person name="Hayashi T."/>
        </authorList>
    </citation>
    <scope>NUCLEOTIDE SEQUENCE [LARGE SCALE GENOMIC DNA]</scope>
    <source>
        <strain evidence="3">MA-22A</strain>
    </source>
</reference>
<feature type="compositionally biased region" description="Low complexity" evidence="1">
    <location>
        <begin position="222"/>
        <end position="232"/>
    </location>
</feature>
<dbReference type="NCBIfam" id="NF004347">
    <property type="entry name" value="PRK05728.1-4"/>
    <property type="match status" value="1"/>
</dbReference>
<feature type="compositionally biased region" description="Basic residues" evidence="1">
    <location>
        <begin position="193"/>
        <end position="207"/>
    </location>
</feature>
<accession>A0A0C6F973</accession>
<feature type="compositionally biased region" description="Low complexity" evidence="1">
    <location>
        <begin position="51"/>
        <end position="66"/>
    </location>
</feature>
<dbReference type="EMBL" id="AP014704">
    <property type="protein sequence ID" value="BAQ44988.1"/>
    <property type="molecule type" value="Genomic_DNA"/>
</dbReference>
<feature type="compositionally biased region" description="Basic residues" evidence="1">
    <location>
        <begin position="340"/>
        <end position="351"/>
    </location>
</feature>
<dbReference type="GO" id="GO:0032298">
    <property type="term" value="P:positive regulation of DNA-templated DNA replication initiation"/>
    <property type="evidence" value="ECO:0007669"/>
    <property type="project" value="TreeGrafter"/>
</dbReference>
<dbReference type="SUPFAM" id="SSF102400">
    <property type="entry name" value="DNA polymerase III chi subunit"/>
    <property type="match status" value="1"/>
</dbReference>
<feature type="compositionally biased region" description="Basic residues" evidence="1">
    <location>
        <begin position="173"/>
        <end position="183"/>
    </location>
</feature>
<feature type="compositionally biased region" description="Basic residues" evidence="1">
    <location>
        <begin position="479"/>
        <end position="494"/>
    </location>
</feature>
<proteinExistence type="predicted"/>
<dbReference type="Proteomes" id="UP000061432">
    <property type="component" value="Chromosome"/>
</dbReference>